<protein>
    <submittedName>
        <fullName evidence="5">Sulfur transfer complex subunit TusD</fullName>
    </submittedName>
    <submittedName>
        <fullName evidence="6">Sulfurtransferase complex subunit TusD</fullName>
    </submittedName>
</protein>
<dbReference type="NCBIfam" id="NF001237">
    <property type="entry name" value="PRK00207.1"/>
    <property type="match status" value="1"/>
</dbReference>
<keyword evidence="4 6" id="KW-0808">Transferase</keyword>
<keyword evidence="7" id="KW-1185">Reference proteome</keyword>
<reference evidence="5 7" key="1">
    <citation type="submission" date="2014-06" db="EMBL/GenBank/DDBJ databases">
        <title>Genomes of Alteromonas australica, a world apart.</title>
        <authorList>
            <person name="Gonzaga A."/>
            <person name="Lopez-Perez M."/>
            <person name="Rodriguez-Valera F."/>
        </authorList>
    </citation>
    <scope>NUCLEOTIDE SEQUENCE [LARGE SCALE GENOMIC DNA]</scope>
    <source>
        <strain evidence="5 7">H 17</strain>
    </source>
</reference>
<evidence type="ECO:0000256" key="4">
    <source>
        <dbReference type="ARBA" id="ARBA00022679"/>
    </source>
</evidence>
<sequence length="129" mass="14129">MKAYSILITSSPYHGDCAQRALAFIDGLLANGDTLKHVFFYGDGVYHCNNMMLQSGNDFYVYGAWESLASTHNTQLLVCITAAVKRGIVSQQEAAENGISAVNLTAPFVQAGLGEFFSELHQCERLVQF</sequence>
<dbReference type="GO" id="GO:0016783">
    <property type="term" value="F:sulfurtransferase activity"/>
    <property type="evidence" value="ECO:0007669"/>
    <property type="project" value="InterPro"/>
</dbReference>
<dbReference type="NCBIfam" id="TIGR03012">
    <property type="entry name" value="sulf_tusD_dsrE"/>
    <property type="match status" value="1"/>
</dbReference>
<dbReference type="InterPro" id="IPR017463">
    <property type="entry name" value="Sulphur_relay_TusD/DsrE"/>
</dbReference>
<gene>
    <name evidence="6" type="primary">tusD</name>
    <name evidence="6" type="ORF">DEB45_17595</name>
    <name evidence="5" type="ORF">EP13_10420</name>
</gene>
<name>A0A075NZU5_9ALTE</name>
<dbReference type="PANTHER" id="PTHR34874:SF3">
    <property type="entry name" value="SULFURTRANSFERASE TUSD"/>
    <property type="match status" value="1"/>
</dbReference>
<dbReference type="EMBL" id="DONK01000273">
    <property type="protein sequence ID" value="HBU53067.1"/>
    <property type="molecule type" value="Genomic_DNA"/>
</dbReference>
<reference evidence="6 8" key="2">
    <citation type="journal article" date="2018" name="Nat. Biotechnol.">
        <title>A standardized bacterial taxonomy based on genome phylogeny substantially revises the tree of life.</title>
        <authorList>
            <person name="Parks D.H."/>
            <person name="Chuvochina M."/>
            <person name="Waite D.W."/>
            <person name="Rinke C."/>
            <person name="Skarshewski A."/>
            <person name="Chaumeil P.A."/>
            <person name="Hugenholtz P."/>
        </authorList>
    </citation>
    <scope>NUCLEOTIDE SEQUENCE [LARGE SCALE GENOMIC DNA]</scope>
    <source>
        <strain evidence="6">UBA11621</strain>
    </source>
</reference>
<dbReference type="Proteomes" id="UP000056090">
    <property type="component" value="Chromosome"/>
</dbReference>
<dbReference type="InterPro" id="IPR003787">
    <property type="entry name" value="Sulphur_relay_DsrE/F-like"/>
</dbReference>
<accession>A0A075NZU5</accession>
<dbReference type="PANTHER" id="PTHR34874">
    <property type="entry name" value="PROTEIN YCHN"/>
    <property type="match status" value="1"/>
</dbReference>
<dbReference type="Pfam" id="PF02635">
    <property type="entry name" value="DsrE"/>
    <property type="match status" value="1"/>
</dbReference>
<dbReference type="SUPFAM" id="SSF75169">
    <property type="entry name" value="DsrEFH-like"/>
    <property type="match status" value="1"/>
</dbReference>
<comment type="similarity">
    <text evidence="2">Belongs to the DsrE/TusD family.</text>
</comment>
<keyword evidence="3" id="KW-0963">Cytoplasm</keyword>
<dbReference type="GO" id="GO:0002143">
    <property type="term" value="P:tRNA wobble position uridine thiolation"/>
    <property type="evidence" value="ECO:0007669"/>
    <property type="project" value="TreeGrafter"/>
</dbReference>
<dbReference type="Proteomes" id="UP000264779">
    <property type="component" value="Unassembled WGS sequence"/>
</dbReference>
<evidence type="ECO:0000313" key="6">
    <source>
        <dbReference type="EMBL" id="HBU53067.1"/>
    </source>
</evidence>
<comment type="subcellular location">
    <subcellularLocation>
        <location evidence="1">Cytoplasm</location>
    </subcellularLocation>
</comment>
<evidence type="ECO:0000256" key="3">
    <source>
        <dbReference type="ARBA" id="ARBA00022490"/>
    </source>
</evidence>
<evidence type="ECO:0000313" key="5">
    <source>
        <dbReference type="EMBL" id="AIF99058.1"/>
    </source>
</evidence>
<dbReference type="GO" id="GO:1990228">
    <property type="term" value="C:sulfurtransferase complex"/>
    <property type="evidence" value="ECO:0007669"/>
    <property type="project" value="TreeGrafter"/>
</dbReference>
<proteinExistence type="inferred from homology"/>
<dbReference type="InterPro" id="IPR027396">
    <property type="entry name" value="DsrEFH-like"/>
</dbReference>
<organism evidence="5 7">
    <name type="scientific">Alteromonas australica</name>
    <dbReference type="NCBI Taxonomy" id="589873"/>
    <lineage>
        <taxon>Bacteria</taxon>
        <taxon>Pseudomonadati</taxon>
        <taxon>Pseudomonadota</taxon>
        <taxon>Gammaproteobacteria</taxon>
        <taxon>Alteromonadales</taxon>
        <taxon>Alteromonadaceae</taxon>
        <taxon>Alteromonas/Salinimonas group</taxon>
        <taxon>Alteromonas</taxon>
    </lineage>
</organism>
<evidence type="ECO:0000313" key="7">
    <source>
        <dbReference type="Proteomes" id="UP000056090"/>
    </source>
</evidence>
<dbReference type="Gene3D" id="3.40.1260.10">
    <property type="entry name" value="DsrEFH-like"/>
    <property type="match status" value="1"/>
</dbReference>
<dbReference type="RefSeq" id="WP_044057196.1">
    <property type="nucleotide sequence ID" value="NZ_CALBIY010000030.1"/>
</dbReference>
<evidence type="ECO:0000256" key="1">
    <source>
        <dbReference type="ARBA" id="ARBA00004496"/>
    </source>
</evidence>
<evidence type="ECO:0000256" key="2">
    <source>
        <dbReference type="ARBA" id="ARBA00007067"/>
    </source>
</evidence>
<dbReference type="GO" id="GO:0097163">
    <property type="term" value="F:sulfur carrier activity"/>
    <property type="evidence" value="ECO:0007669"/>
    <property type="project" value="TreeGrafter"/>
</dbReference>
<dbReference type="eggNOG" id="COG1553">
    <property type="taxonomic scope" value="Bacteria"/>
</dbReference>
<evidence type="ECO:0000313" key="8">
    <source>
        <dbReference type="Proteomes" id="UP000264779"/>
    </source>
</evidence>
<dbReference type="GeneID" id="78255319"/>
<dbReference type="EMBL" id="CP008849">
    <property type="protein sequence ID" value="AIF99058.1"/>
    <property type="molecule type" value="Genomic_DNA"/>
</dbReference>
<dbReference type="AlphaFoldDB" id="A0A075NZU5"/>
<dbReference type="KEGG" id="aal:EP13_10420"/>